<keyword evidence="2" id="KW-1185">Reference proteome</keyword>
<evidence type="ECO:0000313" key="2">
    <source>
        <dbReference type="Proteomes" id="UP000076727"/>
    </source>
</evidence>
<accession>A0A165QSA0</accession>
<proteinExistence type="predicted"/>
<dbReference type="Proteomes" id="UP000076727">
    <property type="component" value="Unassembled WGS sequence"/>
</dbReference>
<name>A0A165QSA0_9APHY</name>
<evidence type="ECO:0000313" key="1">
    <source>
        <dbReference type="EMBL" id="KZT69860.1"/>
    </source>
</evidence>
<dbReference type="AlphaFoldDB" id="A0A165QSA0"/>
<protein>
    <submittedName>
        <fullName evidence="1">Uncharacterized protein</fullName>
    </submittedName>
</protein>
<dbReference type="EMBL" id="KV429055">
    <property type="protein sequence ID" value="KZT69860.1"/>
    <property type="molecule type" value="Genomic_DNA"/>
</dbReference>
<sequence length="210" mass="23944">MCECLVSVKTRSPYLRRRHCQGGTYDDDLFDRRPPTTFEKFLKTQRSFSRNMSTPEASLYYAGGLTPFRTSEEIHAALQWLYEQPHPTRIFLHDPVNRAIVQSSLPGFLPKNSFADVTVRGRKLHIYGSPLTPKDGSQAFSYLRQDADGRIHRYTDVSVRRPPACFDRNAAHPQLHVFSHIMQLGVWKACLGLLGDLRPTSTIVPERVDG</sequence>
<reference evidence="1 2" key="1">
    <citation type="journal article" date="2016" name="Mol. Biol. Evol.">
        <title>Comparative Genomics of Early-Diverging Mushroom-Forming Fungi Provides Insights into the Origins of Lignocellulose Decay Capabilities.</title>
        <authorList>
            <person name="Nagy L.G."/>
            <person name="Riley R."/>
            <person name="Tritt A."/>
            <person name="Adam C."/>
            <person name="Daum C."/>
            <person name="Floudas D."/>
            <person name="Sun H."/>
            <person name="Yadav J.S."/>
            <person name="Pangilinan J."/>
            <person name="Larsson K.H."/>
            <person name="Matsuura K."/>
            <person name="Barry K."/>
            <person name="Labutti K."/>
            <person name="Kuo R."/>
            <person name="Ohm R.A."/>
            <person name="Bhattacharya S.S."/>
            <person name="Shirouzu T."/>
            <person name="Yoshinaga Y."/>
            <person name="Martin F.M."/>
            <person name="Grigoriev I.V."/>
            <person name="Hibbett D.S."/>
        </authorList>
    </citation>
    <scope>NUCLEOTIDE SEQUENCE [LARGE SCALE GENOMIC DNA]</scope>
    <source>
        <strain evidence="1 2">L-15889</strain>
    </source>
</reference>
<dbReference type="OrthoDB" id="630188at2759"/>
<organism evidence="1 2">
    <name type="scientific">Daedalea quercina L-15889</name>
    <dbReference type="NCBI Taxonomy" id="1314783"/>
    <lineage>
        <taxon>Eukaryota</taxon>
        <taxon>Fungi</taxon>
        <taxon>Dikarya</taxon>
        <taxon>Basidiomycota</taxon>
        <taxon>Agaricomycotina</taxon>
        <taxon>Agaricomycetes</taxon>
        <taxon>Polyporales</taxon>
        <taxon>Fomitopsis</taxon>
    </lineage>
</organism>
<gene>
    <name evidence="1" type="ORF">DAEQUDRAFT_737851</name>
</gene>